<sequence length="324" mass="35427">MAATGLTACGADVEDTPQDRNITVTNCGVTQTYPRPQHPVAYDVSAIEKMFSLGLADQMRGIVMPKTVNSAIDKSPYHQDYHSVETISDQVLGQEAIVNAKADWVFAGWQAGFSQERGVTPQSLDKLGIHSYMQEETCYNYGAGGTKEANPAAPDQPIEAMYQDLHNLGEIFGVQDRAEKLVRDLRDRERSLHDKAQAIPAAERQKVFVYDSGTDEPYTAGRRAALNSVIDLAGGRSVTGDVDARFTTVGWESIVTAEPDAVVVIDYNKQPVADKINYLRTQSPIKDTPAVKNNRIYVIDYGEAVSNPRNIEAAEKLAGFLAGK</sequence>
<dbReference type="SUPFAM" id="SSF53807">
    <property type="entry name" value="Helical backbone' metal receptor"/>
    <property type="match status" value="1"/>
</dbReference>
<evidence type="ECO:0000313" key="3">
    <source>
        <dbReference type="EMBL" id="RAV31641.1"/>
    </source>
</evidence>
<dbReference type="InterPro" id="IPR002491">
    <property type="entry name" value="ABC_transptr_periplasmic_BD"/>
</dbReference>
<keyword evidence="4" id="KW-1185">Reference proteome</keyword>
<dbReference type="Proteomes" id="UP000251577">
    <property type="component" value="Unassembled WGS sequence"/>
</dbReference>
<dbReference type="PANTHER" id="PTHR30535:SF7">
    <property type="entry name" value="IRON(III) DICITRATE-BINDING PROTEIN"/>
    <property type="match status" value="1"/>
</dbReference>
<dbReference type="Gene3D" id="3.40.50.1980">
    <property type="entry name" value="Nitrogenase molybdenum iron protein domain"/>
    <property type="match status" value="2"/>
</dbReference>
<protein>
    <submittedName>
        <fullName evidence="3">Iron transporter</fullName>
    </submittedName>
</protein>
<name>A0A364V4U6_9CORY</name>
<accession>A0A364V4U6</accession>
<reference evidence="3 4" key="1">
    <citation type="journal article" date="2018" name="Syst. Appl. Microbiol.">
        <title>Corynebacterium heidelbergense sp. nov., isolated from the preen glands of Egyptian geese (Alopochen aegyptiacus).</title>
        <authorList>
            <person name="Braun M.S."/>
            <person name="Wang E."/>
            <person name="Zimmermann S."/>
            <person name="Wink M."/>
        </authorList>
    </citation>
    <scope>NUCLEOTIDE SEQUENCE [LARGE SCALE GENOMIC DNA]</scope>
    <source>
        <strain evidence="3 4">647</strain>
    </source>
</reference>
<dbReference type="InterPro" id="IPR050902">
    <property type="entry name" value="ABC_Transporter_SBP"/>
</dbReference>
<comment type="caution">
    <text evidence="3">The sequence shown here is derived from an EMBL/GenBank/DDBJ whole genome shotgun (WGS) entry which is preliminary data.</text>
</comment>
<dbReference type="Pfam" id="PF01497">
    <property type="entry name" value="Peripla_BP_2"/>
    <property type="match status" value="1"/>
</dbReference>
<gene>
    <name evidence="3" type="ORF">DLJ54_07255</name>
</gene>
<evidence type="ECO:0000313" key="4">
    <source>
        <dbReference type="Proteomes" id="UP000251577"/>
    </source>
</evidence>
<dbReference type="PROSITE" id="PS50983">
    <property type="entry name" value="FE_B12_PBP"/>
    <property type="match status" value="1"/>
</dbReference>
<dbReference type="EMBL" id="QHCV01000070">
    <property type="protein sequence ID" value="RAV31641.1"/>
    <property type="molecule type" value="Genomic_DNA"/>
</dbReference>
<organism evidence="3 4">
    <name type="scientific">Corynebacterium heidelbergense</name>
    <dbReference type="NCBI Taxonomy" id="2055947"/>
    <lineage>
        <taxon>Bacteria</taxon>
        <taxon>Bacillati</taxon>
        <taxon>Actinomycetota</taxon>
        <taxon>Actinomycetes</taxon>
        <taxon>Mycobacteriales</taxon>
        <taxon>Corynebacteriaceae</taxon>
        <taxon>Corynebacterium</taxon>
    </lineage>
</organism>
<dbReference type="AlphaFoldDB" id="A0A364V4U6"/>
<proteinExistence type="inferred from homology"/>
<evidence type="ECO:0000256" key="1">
    <source>
        <dbReference type="ARBA" id="ARBA00008814"/>
    </source>
</evidence>
<dbReference type="RefSeq" id="WP_113631086.1">
    <property type="nucleotide sequence ID" value="NZ_QHCV01000070.1"/>
</dbReference>
<comment type="similarity">
    <text evidence="1">Belongs to the bacterial solute-binding protein 8 family.</text>
</comment>
<evidence type="ECO:0000259" key="2">
    <source>
        <dbReference type="PROSITE" id="PS50983"/>
    </source>
</evidence>
<feature type="domain" description="Fe/B12 periplasmic-binding" evidence="2">
    <location>
        <begin position="38"/>
        <end position="324"/>
    </location>
</feature>
<dbReference type="PANTHER" id="PTHR30535">
    <property type="entry name" value="VITAMIN B12-BINDING PROTEIN"/>
    <property type="match status" value="1"/>
</dbReference>